<evidence type="ECO:0000313" key="1">
    <source>
        <dbReference type="EMBL" id="MBC9797867.1"/>
    </source>
</evidence>
<evidence type="ECO:0000313" key="2">
    <source>
        <dbReference type="Proteomes" id="UP000653730"/>
    </source>
</evidence>
<organism evidence="1 2">
    <name type="scientific">Sinomicrobium weinanense</name>
    <dbReference type="NCBI Taxonomy" id="2842200"/>
    <lineage>
        <taxon>Bacteria</taxon>
        <taxon>Pseudomonadati</taxon>
        <taxon>Bacteroidota</taxon>
        <taxon>Flavobacteriia</taxon>
        <taxon>Flavobacteriales</taxon>
        <taxon>Flavobacteriaceae</taxon>
        <taxon>Sinomicrobium</taxon>
    </lineage>
</organism>
<proteinExistence type="predicted"/>
<comment type="caution">
    <text evidence="1">The sequence shown here is derived from an EMBL/GenBank/DDBJ whole genome shotgun (WGS) entry which is preliminary data.</text>
</comment>
<dbReference type="AlphaFoldDB" id="A0A926JUN6"/>
<dbReference type="Proteomes" id="UP000653730">
    <property type="component" value="Unassembled WGS sequence"/>
</dbReference>
<protein>
    <submittedName>
        <fullName evidence="1">Uncharacterized protein</fullName>
    </submittedName>
</protein>
<accession>A0A926JUN6</accession>
<reference evidence="1 2" key="1">
    <citation type="submission" date="2020-09" db="EMBL/GenBank/DDBJ databases">
        <title>Sinomicrobium weinanense sp. nov., a halophilic bacteria isolated from saline-alkali soil.</title>
        <authorList>
            <person name="Wu P."/>
            <person name="Ren H."/>
            <person name="Mei Y."/>
            <person name="Liang Y."/>
            <person name="Chen Z."/>
        </authorList>
    </citation>
    <scope>NUCLEOTIDE SEQUENCE [LARGE SCALE GENOMIC DNA]</scope>
    <source>
        <strain evidence="1 2">FJxs</strain>
    </source>
</reference>
<sequence length="130" mass="15200">MKNILVLITCGLMMCCQPSGQKDKKAPQEGKTKYFITLKGLSESTLTQALEKYGKPLEQETFVLGIDPIHEFRVGLLNIFSKTEVDSKTIHIKEITWEKDKDYKVTVWYRKKEDKWIPVDILEWDKDEVF</sequence>
<dbReference type="EMBL" id="JACVDC010000076">
    <property type="protein sequence ID" value="MBC9797867.1"/>
    <property type="molecule type" value="Genomic_DNA"/>
</dbReference>
<name>A0A926JUN6_9FLAO</name>
<keyword evidence="2" id="KW-1185">Reference proteome</keyword>
<gene>
    <name evidence="1" type="ORF">IBL28_17985</name>
</gene>
<dbReference type="RefSeq" id="WP_187966996.1">
    <property type="nucleotide sequence ID" value="NZ_JACVDC010000076.1"/>
</dbReference>